<comment type="function">
    <text evidence="1">NodD regulates the expression of the nodABCFE genes which encode other nodulation proteins. NodD is also a negative regulator of its own expression. Binds flavonoids as inducers.</text>
</comment>
<comment type="similarity">
    <text evidence="2">Belongs to the LysR transcriptional regulatory family.</text>
</comment>
<reference evidence="8 9" key="1">
    <citation type="submission" date="2016-11" db="EMBL/GenBank/DDBJ databases">
        <authorList>
            <person name="Jaros S."/>
            <person name="Januszkiewicz K."/>
            <person name="Wedrychowicz H."/>
        </authorList>
    </citation>
    <scope>NUCLEOTIDE SEQUENCE [LARGE SCALE GENOMIC DNA]</scope>
    <source>
        <strain evidence="8 9">GAS138</strain>
    </source>
</reference>
<keyword evidence="5" id="KW-0238">DNA-binding</keyword>
<keyword evidence="3" id="KW-0536">Nodulation</keyword>
<dbReference type="Gene3D" id="1.10.10.10">
    <property type="entry name" value="Winged helix-like DNA-binding domain superfamily/Winged helix DNA-binding domain"/>
    <property type="match status" value="1"/>
</dbReference>
<evidence type="ECO:0000256" key="6">
    <source>
        <dbReference type="ARBA" id="ARBA00023163"/>
    </source>
</evidence>
<evidence type="ECO:0000256" key="4">
    <source>
        <dbReference type="ARBA" id="ARBA00023015"/>
    </source>
</evidence>
<dbReference type="InterPro" id="IPR000847">
    <property type="entry name" value="LysR_HTH_N"/>
</dbReference>
<evidence type="ECO:0000313" key="8">
    <source>
        <dbReference type="EMBL" id="SHG97075.1"/>
    </source>
</evidence>
<evidence type="ECO:0000259" key="7">
    <source>
        <dbReference type="PROSITE" id="PS50931"/>
    </source>
</evidence>
<dbReference type="InterPro" id="IPR036388">
    <property type="entry name" value="WH-like_DNA-bd_sf"/>
</dbReference>
<dbReference type="SUPFAM" id="SSF53850">
    <property type="entry name" value="Periplasmic binding protein-like II"/>
    <property type="match status" value="1"/>
</dbReference>
<dbReference type="SUPFAM" id="SSF46785">
    <property type="entry name" value="Winged helix' DNA-binding domain"/>
    <property type="match status" value="1"/>
</dbReference>
<dbReference type="InterPro" id="IPR005119">
    <property type="entry name" value="LysR_subst-bd"/>
</dbReference>
<evidence type="ECO:0000313" key="9">
    <source>
        <dbReference type="Proteomes" id="UP000189796"/>
    </source>
</evidence>
<dbReference type="PRINTS" id="PR00039">
    <property type="entry name" value="HTHLYSR"/>
</dbReference>
<dbReference type="Gene3D" id="3.40.190.10">
    <property type="entry name" value="Periplasmic binding protein-like II"/>
    <property type="match status" value="2"/>
</dbReference>
<dbReference type="RefSeq" id="WP_079602230.1">
    <property type="nucleotide sequence ID" value="NZ_LT670817.1"/>
</dbReference>
<keyword evidence="4" id="KW-0805">Transcription regulation</keyword>
<accession>A0A1M5P5T2</accession>
<dbReference type="AlphaFoldDB" id="A0A1M5P5T2"/>
<dbReference type="GO" id="GO:0003677">
    <property type="term" value="F:DNA binding"/>
    <property type="evidence" value="ECO:0007669"/>
    <property type="project" value="UniProtKB-KW"/>
</dbReference>
<proteinExistence type="inferred from homology"/>
<evidence type="ECO:0000256" key="5">
    <source>
        <dbReference type="ARBA" id="ARBA00023125"/>
    </source>
</evidence>
<name>A0A1M5P5T2_9BRAD</name>
<dbReference type="InterPro" id="IPR036390">
    <property type="entry name" value="WH_DNA-bd_sf"/>
</dbReference>
<dbReference type="CDD" id="cd08417">
    <property type="entry name" value="PBP2_Nitroaromatics_like"/>
    <property type="match status" value="1"/>
</dbReference>
<dbReference type="InterPro" id="IPR037402">
    <property type="entry name" value="YidZ_PBP2"/>
</dbReference>
<dbReference type="GO" id="GO:0003700">
    <property type="term" value="F:DNA-binding transcription factor activity"/>
    <property type="evidence" value="ECO:0007669"/>
    <property type="project" value="InterPro"/>
</dbReference>
<dbReference type="PANTHER" id="PTHR30118:SF15">
    <property type="entry name" value="TRANSCRIPTIONAL REGULATORY PROTEIN"/>
    <property type="match status" value="1"/>
</dbReference>
<dbReference type="PROSITE" id="PS50931">
    <property type="entry name" value="HTH_LYSR"/>
    <property type="match status" value="1"/>
</dbReference>
<evidence type="ECO:0000256" key="1">
    <source>
        <dbReference type="ARBA" id="ARBA00003502"/>
    </source>
</evidence>
<dbReference type="EMBL" id="LT670817">
    <property type="protein sequence ID" value="SHG97075.1"/>
    <property type="molecule type" value="Genomic_DNA"/>
</dbReference>
<dbReference type="Proteomes" id="UP000189796">
    <property type="component" value="Chromosome I"/>
</dbReference>
<keyword evidence="6" id="KW-0804">Transcription</keyword>
<organism evidence="8 9">
    <name type="scientific">Bradyrhizobium erythrophlei</name>
    <dbReference type="NCBI Taxonomy" id="1437360"/>
    <lineage>
        <taxon>Bacteria</taxon>
        <taxon>Pseudomonadati</taxon>
        <taxon>Pseudomonadota</taxon>
        <taxon>Alphaproteobacteria</taxon>
        <taxon>Hyphomicrobiales</taxon>
        <taxon>Nitrobacteraceae</taxon>
        <taxon>Bradyrhizobium</taxon>
    </lineage>
</organism>
<evidence type="ECO:0000256" key="3">
    <source>
        <dbReference type="ARBA" id="ARBA00022458"/>
    </source>
</evidence>
<dbReference type="Pfam" id="PF00126">
    <property type="entry name" value="HTH_1"/>
    <property type="match status" value="1"/>
</dbReference>
<protein>
    <submittedName>
        <fullName evidence="8">Transcriptional regulator, LysR family</fullName>
    </submittedName>
</protein>
<evidence type="ECO:0000256" key="2">
    <source>
        <dbReference type="ARBA" id="ARBA00009437"/>
    </source>
</evidence>
<sequence length="313" mass="34497">MATEHLNKTAPKLGAIDLNLLVVFDAIMRERSVTRAGQRLGLSQPAISHALTRLRHMLKDELFVRSPYGMMPTPRAEHLATPIRIALDGLQQSLEPDHFEPAKATTTFRIAVDNYAAIVLVAPIAAYVARIAPGVSLDFRPSGTLDVLEQLDRGELHLAMGPSAPQGERFSRRRLLQDQFVVVHRKGHPAAKAREISTEHLAALFQLEISSAQFGTEFAETGPAGPKPGAKRAMRAPFLSTAQILATSDLVAVVPLNVAKGMTRSHQLVYRRLSRSPKPIEAAMIWLRRFDNQPAHAWLRDVIARVSDDLRGT</sequence>
<dbReference type="OrthoDB" id="8339333at2"/>
<dbReference type="Pfam" id="PF03466">
    <property type="entry name" value="LysR_substrate"/>
    <property type="match status" value="1"/>
</dbReference>
<gene>
    <name evidence="8" type="ORF">SAMN05443248_3232</name>
</gene>
<dbReference type="PANTHER" id="PTHR30118">
    <property type="entry name" value="HTH-TYPE TRANSCRIPTIONAL REGULATOR LEUO-RELATED"/>
    <property type="match status" value="1"/>
</dbReference>
<dbReference type="InterPro" id="IPR050389">
    <property type="entry name" value="LysR-type_TF"/>
</dbReference>
<feature type="domain" description="HTH lysR-type" evidence="7">
    <location>
        <begin position="16"/>
        <end position="73"/>
    </location>
</feature>